<name>A0A1H8HT71_9RHOB</name>
<evidence type="ECO:0000313" key="1">
    <source>
        <dbReference type="EMBL" id="SEN59211.1"/>
    </source>
</evidence>
<gene>
    <name evidence="1" type="ORF">SAMN05216227_10186</name>
</gene>
<dbReference type="Gene3D" id="1.10.260.40">
    <property type="entry name" value="lambda repressor-like DNA-binding domains"/>
    <property type="match status" value="1"/>
</dbReference>
<sequence length="132" mass="14223">MKHPHAHTAATQFINARIDAISHRKSQQQMAQDAGFKNSNMITQLKQGSTKIALDRVPGLAKALEVDPALLMRLTLEQSVGKTSAAALIACFGSPVTANEQGWLDELRDASDGSDPRLTGRARTTLRGVFGK</sequence>
<dbReference type="AlphaFoldDB" id="A0A1H8HT71"/>
<reference evidence="1 2" key="1">
    <citation type="submission" date="2016-10" db="EMBL/GenBank/DDBJ databases">
        <authorList>
            <person name="de Groot N.N."/>
        </authorList>
    </citation>
    <scope>NUCLEOTIDE SEQUENCE [LARGE SCALE GENOMIC DNA]</scope>
    <source>
        <strain evidence="1 2">CGMCC 1.10836</strain>
    </source>
</reference>
<dbReference type="EMBL" id="FOCO01000018">
    <property type="protein sequence ID" value="SEN59211.1"/>
    <property type="molecule type" value="Genomic_DNA"/>
</dbReference>
<keyword evidence="2" id="KW-1185">Reference proteome</keyword>
<dbReference type="OrthoDB" id="7859023at2"/>
<dbReference type="RefSeq" id="WP_050519871.1">
    <property type="nucleotide sequence ID" value="NZ_FOCO01000018.1"/>
</dbReference>
<dbReference type="Proteomes" id="UP000183002">
    <property type="component" value="Unassembled WGS sequence"/>
</dbReference>
<dbReference type="SUPFAM" id="SSF47413">
    <property type="entry name" value="lambda repressor-like DNA-binding domains"/>
    <property type="match status" value="1"/>
</dbReference>
<dbReference type="GO" id="GO:0003677">
    <property type="term" value="F:DNA binding"/>
    <property type="evidence" value="ECO:0007669"/>
    <property type="project" value="InterPro"/>
</dbReference>
<evidence type="ECO:0008006" key="3">
    <source>
        <dbReference type="Google" id="ProtNLM"/>
    </source>
</evidence>
<accession>A0A1H8HT71</accession>
<protein>
    <recommendedName>
        <fullName evidence="3">HTH cro/C1-type domain-containing protein</fullName>
    </recommendedName>
</protein>
<evidence type="ECO:0000313" key="2">
    <source>
        <dbReference type="Proteomes" id="UP000183002"/>
    </source>
</evidence>
<organism evidence="1 2">
    <name type="scientific">Pseudorhodobacter antarcticus</name>
    <dbReference type="NCBI Taxonomy" id="1077947"/>
    <lineage>
        <taxon>Bacteria</taxon>
        <taxon>Pseudomonadati</taxon>
        <taxon>Pseudomonadota</taxon>
        <taxon>Alphaproteobacteria</taxon>
        <taxon>Rhodobacterales</taxon>
        <taxon>Paracoccaceae</taxon>
        <taxon>Pseudorhodobacter</taxon>
    </lineage>
</organism>
<proteinExistence type="predicted"/>
<dbReference type="InterPro" id="IPR010982">
    <property type="entry name" value="Lambda_DNA-bd_dom_sf"/>
</dbReference>